<dbReference type="PANTHER" id="PTHR30288">
    <property type="entry name" value="FLAGELLAR CAP/ASSEMBLY PROTEIN FLID"/>
    <property type="match status" value="1"/>
</dbReference>
<sequence length="673" mass="71942">MSFTVSGNNGGMIVTPDFYLQERNKGNVGAGIIDSALSNEEYGFSISDTVEMMVAAQMGALIPEKQSAITNANIQQGALSQFEATIAMLSKNTIKPLNQKNALTSYEISNSNPNAIRADISKSGASGSLDLSIGVTQLAQSQSLKFSGFNSENDALKAGTFTIDFGQYDGGNFTENANSSSITVEIKDGMTLSDLAGEINKSSKDIKATIVTNSDGSTGLALISQKTGEQNAMRVTTSGDPSLTTFDYNGTDSSTATQVREPADAIYTVNGIQMTSDTNKIEDVFGLNLTLNEVTNGEVRIGTTVSPQGVIDNVYAFVENFNAMIDMYNSFNSENPDEDFVGSINGSKVSEAIEDEINKLFSIISSDGKSLKDIGVTRDPDGRLSLNQDKLGAALELNPEIAYEILGTTTKSSHSGVNIEDLGSSVNGDHTIVITRAPEKANLTGTALAPNNTIAVDTELKLKLGNKEVTIPISAGDYTPEQLAATINKEINLAGISGYKANIDGGALSINSAEYGSLKSIEVLSDVPELGLVAQKVTGKDVAGTINGESFLGDGAEFESKFDEASKGMKVTFEPEQITLNQQITISTNKGFLDNLDSTISNIKKSTTSEIKEIKESLDKTRNDSLVAQLEELQNKEDYYYNMYYQQFSGISAALSEMEGTIKMMEMMFESDK</sequence>
<feature type="domain" description="Flagellar hook-associated protein 2 N-terminal" evidence="6">
    <location>
        <begin position="43"/>
        <end position="142"/>
    </location>
</feature>
<evidence type="ECO:0000313" key="9">
    <source>
        <dbReference type="Proteomes" id="UP001253193"/>
    </source>
</evidence>
<comment type="caution">
    <text evidence="8">The sequence shown here is derived from an EMBL/GenBank/DDBJ whole genome shotgun (WGS) entry which is preliminary data.</text>
</comment>
<organism evidence="8 9">
    <name type="scientific">Vibrio parahaemolyticus</name>
    <dbReference type="NCBI Taxonomy" id="670"/>
    <lineage>
        <taxon>Bacteria</taxon>
        <taxon>Pseudomonadati</taxon>
        <taxon>Pseudomonadota</taxon>
        <taxon>Gammaproteobacteria</taxon>
        <taxon>Vibrionales</taxon>
        <taxon>Vibrionaceae</taxon>
        <taxon>Vibrio</taxon>
    </lineage>
</organism>
<keyword evidence="8" id="KW-0969">Cilium</keyword>
<keyword evidence="3" id="KW-0175">Coiled coil</keyword>
<evidence type="ECO:0000256" key="2">
    <source>
        <dbReference type="ARBA" id="ARBA00011255"/>
    </source>
</evidence>
<evidence type="ECO:0000259" key="7">
    <source>
        <dbReference type="Pfam" id="PF07195"/>
    </source>
</evidence>
<comment type="subunit">
    <text evidence="2 5">Homopentamer.</text>
</comment>
<evidence type="ECO:0000256" key="1">
    <source>
        <dbReference type="ARBA" id="ARBA00009764"/>
    </source>
</evidence>
<dbReference type="InterPro" id="IPR040026">
    <property type="entry name" value="FliD"/>
</dbReference>
<dbReference type="GO" id="GO:0071973">
    <property type="term" value="P:bacterial-type flagellum-dependent cell motility"/>
    <property type="evidence" value="ECO:0007669"/>
    <property type="project" value="TreeGrafter"/>
</dbReference>
<evidence type="ECO:0000313" key="8">
    <source>
        <dbReference type="EMBL" id="MDS1820819.1"/>
    </source>
</evidence>
<evidence type="ECO:0000256" key="4">
    <source>
        <dbReference type="ARBA" id="ARBA00023143"/>
    </source>
</evidence>
<dbReference type="GO" id="GO:0009421">
    <property type="term" value="C:bacterial-type flagellum filament cap"/>
    <property type="evidence" value="ECO:0007669"/>
    <property type="project" value="InterPro"/>
</dbReference>
<dbReference type="Pfam" id="PF07195">
    <property type="entry name" value="FliD_C"/>
    <property type="match status" value="1"/>
</dbReference>
<dbReference type="InterPro" id="IPR010810">
    <property type="entry name" value="Flagellin_hook_IN_motif"/>
</dbReference>
<dbReference type="Pfam" id="PF02465">
    <property type="entry name" value="FliD_N"/>
    <property type="match status" value="1"/>
</dbReference>
<dbReference type="PANTHER" id="PTHR30288:SF0">
    <property type="entry name" value="FLAGELLAR HOOK-ASSOCIATED PROTEIN 2"/>
    <property type="match status" value="1"/>
</dbReference>
<dbReference type="InterPro" id="IPR003481">
    <property type="entry name" value="FliD_N"/>
</dbReference>
<proteinExistence type="inferred from homology"/>
<keyword evidence="4 5" id="KW-0975">Bacterial flagellum</keyword>
<comment type="function">
    <text evidence="5">Required for morphogenesis and for the elongation of the flagellar filament by facilitating polymerization of the flagellin monomers at the tip of growing filament. Forms a capping structure, which prevents flagellin subunits (transported through the central channel of the flagellum) from leaking out without polymerization at the distal end.</text>
</comment>
<reference evidence="8" key="1">
    <citation type="submission" date="2023-06" db="EMBL/GenBank/DDBJ databases">
        <title>Genomic Diversity of Vibrio spp. and Metagenomic Analysis of Pathogens in Florida Gulf Coastal Waters Following Hurricane Ian.</title>
        <authorList>
            <person name="Brumfield K.D."/>
        </authorList>
    </citation>
    <scope>NUCLEOTIDE SEQUENCE</scope>
    <source>
        <strain evidence="8">WBS2B-138</strain>
    </source>
</reference>
<name>A0AAW8PZH4_VIBPH</name>
<keyword evidence="8" id="KW-0966">Cell projection</keyword>
<protein>
    <recommendedName>
        <fullName evidence="5">Flagellar hook-associated protein 2</fullName>
        <shortName evidence="5">HAP2</shortName>
    </recommendedName>
    <alternativeName>
        <fullName evidence="5">Flagellar cap protein</fullName>
    </alternativeName>
</protein>
<dbReference type="EMBL" id="JAUHGG010000003">
    <property type="protein sequence ID" value="MDS1820819.1"/>
    <property type="molecule type" value="Genomic_DNA"/>
</dbReference>
<dbReference type="AlphaFoldDB" id="A0AAW8PZH4"/>
<comment type="similarity">
    <text evidence="1 5">Belongs to the FliD family.</text>
</comment>
<evidence type="ECO:0000256" key="3">
    <source>
        <dbReference type="ARBA" id="ARBA00023054"/>
    </source>
</evidence>
<gene>
    <name evidence="8" type="primary">fliD</name>
    <name evidence="8" type="ORF">QX249_09145</name>
</gene>
<dbReference type="GO" id="GO:0009424">
    <property type="term" value="C:bacterial-type flagellum hook"/>
    <property type="evidence" value="ECO:0007669"/>
    <property type="project" value="UniProtKB-UniRule"/>
</dbReference>
<dbReference type="RefSeq" id="WP_311019599.1">
    <property type="nucleotide sequence ID" value="NZ_JAUHGG010000003.1"/>
</dbReference>
<accession>A0AAW8PZH4</accession>
<dbReference type="GO" id="GO:0007155">
    <property type="term" value="P:cell adhesion"/>
    <property type="evidence" value="ECO:0007669"/>
    <property type="project" value="InterPro"/>
</dbReference>
<feature type="domain" description="Flagellar hook-associated protein 2 C-terminal" evidence="7">
    <location>
        <begin position="263"/>
        <end position="414"/>
    </location>
</feature>
<dbReference type="Pfam" id="PF07196">
    <property type="entry name" value="Flagellin_IN"/>
    <property type="match status" value="1"/>
</dbReference>
<comment type="subcellular location">
    <subcellularLocation>
        <location evidence="5">Secreted</location>
    </subcellularLocation>
    <subcellularLocation>
        <location evidence="5">Bacterial flagellum</location>
    </subcellularLocation>
</comment>
<keyword evidence="8" id="KW-0282">Flagellum</keyword>
<evidence type="ECO:0000256" key="5">
    <source>
        <dbReference type="RuleBase" id="RU362066"/>
    </source>
</evidence>
<keyword evidence="5" id="KW-0964">Secreted</keyword>
<dbReference type="GO" id="GO:0005576">
    <property type="term" value="C:extracellular region"/>
    <property type="evidence" value="ECO:0007669"/>
    <property type="project" value="UniProtKB-SubCell"/>
</dbReference>
<evidence type="ECO:0000259" key="6">
    <source>
        <dbReference type="Pfam" id="PF02465"/>
    </source>
</evidence>
<dbReference type="InterPro" id="IPR010809">
    <property type="entry name" value="FliD_C"/>
</dbReference>
<dbReference type="Proteomes" id="UP001253193">
    <property type="component" value="Unassembled WGS sequence"/>
</dbReference>